<reference evidence="1" key="2">
    <citation type="submission" date="2015-01" db="EMBL/GenBank/DDBJ databases">
        <authorList>
            <person name="Xiang T."/>
            <person name="Song Y."/>
            <person name="Huang L."/>
            <person name="Wang B."/>
            <person name="Wu P."/>
        </authorList>
    </citation>
    <scope>NUCLEOTIDE SEQUENCE [LARGE SCALE GENOMIC DNA]</scope>
    <source>
        <strain evidence="1">V1</strain>
    </source>
</reference>
<dbReference type="AlphaFoldDB" id="A0A0B7GUT4"/>
<name>A0A0B7GUT4_TREPH</name>
<reference evidence="3" key="1">
    <citation type="submission" date="2015-01" db="EMBL/GenBank/DDBJ databases">
        <authorList>
            <person name="Manzoor Shahid"/>
            <person name="Zubair Saima"/>
        </authorList>
    </citation>
    <scope>NUCLEOTIDE SEQUENCE [LARGE SCALE GENOMIC DNA]</scope>
    <source>
        <strain evidence="3">V1</strain>
    </source>
</reference>
<gene>
    <name evidence="2" type="ORF">FUT82_04640</name>
    <name evidence="1" type="ORF">TPHV1_100050</name>
</gene>
<organism evidence="1 3">
    <name type="scientific">Treponema phagedenis</name>
    <dbReference type="NCBI Taxonomy" id="162"/>
    <lineage>
        <taxon>Bacteria</taxon>
        <taxon>Pseudomonadati</taxon>
        <taxon>Spirochaetota</taxon>
        <taxon>Spirochaetia</taxon>
        <taxon>Spirochaetales</taxon>
        <taxon>Treponemataceae</taxon>
        <taxon>Treponema</taxon>
    </lineage>
</organism>
<dbReference type="RefSeq" id="WP_002697198.1">
    <property type="nucleotide sequence ID" value="NZ_CDNC01000002.1"/>
</dbReference>
<dbReference type="Proteomes" id="UP000042527">
    <property type="component" value="Unassembled WGS sequence"/>
</dbReference>
<accession>A0A0B7GUT4</accession>
<reference evidence="2 4" key="3">
    <citation type="submission" date="2019-08" db="EMBL/GenBank/DDBJ databases">
        <authorList>
            <person name="Kuhnert P."/>
        </authorList>
    </citation>
    <scope>NUCLEOTIDE SEQUENCE [LARGE SCALE GENOMIC DNA]</scope>
    <source>
        <strain evidence="2 4">B36.5</strain>
    </source>
</reference>
<evidence type="ECO:0000313" key="2">
    <source>
        <dbReference type="EMBL" id="QEJ97349.1"/>
    </source>
</evidence>
<proteinExistence type="predicted"/>
<evidence type="ECO:0000313" key="4">
    <source>
        <dbReference type="Proteomes" id="UP000323594"/>
    </source>
</evidence>
<sequence length="184" mass="21190">MASYYYLVAQLPSLQPNLAPPLSTAQFRELSLRFLSKKDAAILEKLSLEPPIEYEKTGSVFLDNWYRFERELRVTLAQARASRLRWNVPESVKKAEVSDIGLVQAVRAATDFDDPLEAETYLDKLRFAAADRFMPQDYFTADAVFAYGIKLLLLERMAHFTVEEGKKEYTVLYNTILGESYDRK</sequence>
<evidence type="ECO:0000313" key="1">
    <source>
        <dbReference type="EMBL" id="CEM60730.1"/>
    </source>
</evidence>
<dbReference type="EMBL" id="CDNC01000002">
    <property type="protein sequence ID" value="CEM60730.1"/>
    <property type="molecule type" value="Genomic_DNA"/>
</dbReference>
<dbReference type="Proteomes" id="UP000323594">
    <property type="component" value="Chromosome"/>
</dbReference>
<evidence type="ECO:0000313" key="3">
    <source>
        <dbReference type="Proteomes" id="UP000042527"/>
    </source>
</evidence>
<dbReference type="GeneID" id="57752337"/>
<protein>
    <submittedName>
        <fullName evidence="2">DUF2764 family protein</fullName>
    </submittedName>
</protein>
<dbReference type="OrthoDB" id="5417808at2"/>
<keyword evidence="3" id="KW-1185">Reference proteome</keyword>
<dbReference type="EMBL" id="CP042817">
    <property type="protein sequence ID" value="QEJ97349.1"/>
    <property type="molecule type" value="Genomic_DNA"/>
</dbReference>